<dbReference type="Pfam" id="PF15959">
    <property type="entry name" value="DUF4762"/>
    <property type="match status" value="1"/>
</dbReference>
<name>A0A542CYU4_SERFO</name>
<reference evidence="1" key="1">
    <citation type="submission" date="2019-06" db="EMBL/GenBank/DDBJ databases">
        <authorList>
            <person name="Deangelis K."/>
            <person name="Huntemann M."/>
            <person name="Clum A."/>
            <person name="Pillay M."/>
            <person name="Palaniappan K."/>
            <person name="Varghese N."/>
            <person name="Mikhailova N."/>
            <person name="Stamatis D."/>
            <person name="Reddy T."/>
            <person name="Daum C."/>
            <person name="Shapiro N."/>
            <person name="Ivanova N."/>
            <person name="Kyrpides N."/>
            <person name="Woyke T."/>
        </authorList>
    </citation>
    <scope>NUCLEOTIDE SEQUENCE [LARGE SCALE GENOMIC DNA]</scope>
    <source>
        <strain evidence="1">128R</strain>
    </source>
</reference>
<proteinExistence type="predicted"/>
<dbReference type="OrthoDB" id="6497244at2"/>
<dbReference type="InterPro" id="IPR031882">
    <property type="entry name" value="DUF4762"/>
</dbReference>
<dbReference type="AlphaFoldDB" id="A0A542CYU4"/>
<comment type="caution">
    <text evidence="1">The sequence shown here is derived from an EMBL/GenBank/DDBJ whole genome shotgun (WGS) entry which is preliminary data.</text>
</comment>
<sequence>MKKVNFSEANEIVGGTCKTCTVEYVATGTTACNVVTTCTDKHGKVVSQDSTPAGSLADCGIVVVP</sequence>
<evidence type="ECO:0000313" key="1">
    <source>
        <dbReference type="EMBL" id="TVZ70473.1"/>
    </source>
</evidence>
<protein>
    <submittedName>
        <fullName evidence="1">Uncharacterized protein DUF4762</fullName>
    </submittedName>
</protein>
<accession>A0A542CYU4</accession>
<dbReference type="EMBL" id="VISQ01000001">
    <property type="protein sequence ID" value="TVZ70473.1"/>
    <property type="molecule type" value="Genomic_DNA"/>
</dbReference>
<gene>
    <name evidence="1" type="ORF">FHU10_3046</name>
</gene>
<reference evidence="1" key="2">
    <citation type="submission" date="2019-08" db="EMBL/GenBank/DDBJ databases">
        <title>Investigation of anaerobic lignin degradation for improved lignocellulosic biofuels.</title>
        <authorList>
            <person name="Deangelis K.PhD."/>
        </authorList>
    </citation>
    <scope>NUCLEOTIDE SEQUENCE [LARGE SCALE GENOMIC DNA]</scope>
    <source>
        <strain evidence="1">128R</strain>
    </source>
</reference>
<organism evidence="1">
    <name type="scientific">Serratia fonticola</name>
    <dbReference type="NCBI Taxonomy" id="47917"/>
    <lineage>
        <taxon>Bacteria</taxon>
        <taxon>Pseudomonadati</taxon>
        <taxon>Pseudomonadota</taxon>
        <taxon>Gammaproteobacteria</taxon>
        <taxon>Enterobacterales</taxon>
        <taxon>Yersiniaceae</taxon>
        <taxon>Serratia</taxon>
    </lineage>
</organism>